<evidence type="ECO:0000256" key="4">
    <source>
        <dbReference type="ARBA" id="ARBA00022452"/>
    </source>
</evidence>
<evidence type="ECO:0000256" key="2">
    <source>
        <dbReference type="ARBA" id="ARBA00009810"/>
    </source>
</evidence>
<keyword evidence="20" id="KW-1185">Reference proteome</keyword>
<dbReference type="Proteomes" id="UP001596492">
    <property type="component" value="Unassembled WGS sequence"/>
</dbReference>
<keyword evidence="11 14" id="KW-0472">Membrane</keyword>
<name>A0ABW2IKW0_9PROT</name>
<keyword evidence="7 16" id="KW-0732">Signal</keyword>
<evidence type="ECO:0000256" key="12">
    <source>
        <dbReference type="ARBA" id="ARBA00023170"/>
    </source>
</evidence>
<evidence type="ECO:0000256" key="6">
    <source>
        <dbReference type="ARBA" id="ARBA00022692"/>
    </source>
</evidence>
<dbReference type="InterPro" id="IPR036942">
    <property type="entry name" value="Beta-barrel_TonB_sf"/>
</dbReference>
<feature type="domain" description="TonB-dependent receptor-like beta-barrel" evidence="17">
    <location>
        <begin position="225"/>
        <end position="668"/>
    </location>
</feature>
<dbReference type="PROSITE" id="PS52016">
    <property type="entry name" value="TONB_DEPENDENT_REC_3"/>
    <property type="match status" value="1"/>
</dbReference>
<evidence type="ECO:0000256" key="14">
    <source>
        <dbReference type="PROSITE-ProRule" id="PRU01360"/>
    </source>
</evidence>
<keyword evidence="12 19" id="KW-0675">Receptor</keyword>
<evidence type="ECO:0000259" key="17">
    <source>
        <dbReference type="Pfam" id="PF00593"/>
    </source>
</evidence>
<keyword evidence="6 14" id="KW-0812">Transmembrane</keyword>
<feature type="signal peptide" evidence="16">
    <location>
        <begin position="1"/>
        <end position="22"/>
    </location>
</feature>
<keyword evidence="3 14" id="KW-0813">Transport</keyword>
<evidence type="ECO:0000256" key="11">
    <source>
        <dbReference type="ARBA" id="ARBA00023136"/>
    </source>
</evidence>
<organism evidence="19 20">
    <name type="scientific">Hirschia litorea</name>
    <dbReference type="NCBI Taxonomy" id="1199156"/>
    <lineage>
        <taxon>Bacteria</taxon>
        <taxon>Pseudomonadati</taxon>
        <taxon>Pseudomonadota</taxon>
        <taxon>Alphaproteobacteria</taxon>
        <taxon>Hyphomonadales</taxon>
        <taxon>Hyphomonadaceae</taxon>
        <taxon>Hirschia</taxon>
    </lineage>
</organism>
<evidence type="ECO:0000256" key="8">
    <source>
        <dbReference type="ARBA" id="ARBA00023004"/>
    </source>
</evidence>
<dbReference type="Gene3D" id="2.170.130.10">
    <property type="entry name" value="TonB-dependent receptor, plug domain"/>
    <property type="match status" value="1"/>
</dbReference>
<dbReference type="NCBIfam" id="TIGR01783">
    <property type="entry name" value="TonB-siderophor"/>
    <property type="match status" value="1"/>
</dbReference>
<dbReference type="Gene3D" id="2.40.170.20">
    <property type="entry name" value="TonB-dependent receptor, beta-barrel domain"/>
    <property type="match status" value="1"/>
</dbReference>
<dbReference type="PANTHER" id="PTHR32552:SF68">
    <property type="entry name" value="FERRICHROME OUTER MEMBRANE TRANSPORTER_PHAGE RECEPTOR"/>
    <property type="match status" value="1"/>
</dbReference>
<evidence type="ECO:0000259" key="18">
    <source>
        <dbReference type="Pfam" id="PF07715"/>
    </source>
</evidence>
<evidence type="ECO:0000256" key="1">
    <source>
        <dbReference type="ARBA" id="ARBA00004571"/>
    </source>
</evidence>
<keyword evidence="13 14" id="KW-0998">Cell outer membrane</keyword>
<keyword evidence="4 14" id="KW-1134">Transmembrane beta strand</keyword>
<evidence type="ECO:0000256" key="3">
    <source>
        <dbReference type="ARBA" id="ARBA00022448"/>
    </source>
</evidence>
<evidence type="ECO:0000256" key="5">
    <source>
        <dbReference type="ARBA" id="ARBA00022496"/>
    </source>
</evidence>
<reference evidence="20" key="1">
    <citation type="journal article" date="2019" name="Int. J. Syst. Evol. Microbiol.">
        <title>The Global Catalogue of Microorganisms (GCM) 10K type strain sequencing project: providing services to taxonomists for standard genome sequencing and annotation.</title>
        <authorList>
            <consortium name="The Broad Institute Genomics Platform"/>
            <consortium name="The Broad Institute Genome Sequencing Center for Infectious Disease"/>
            <person name="Wu L."/>
            <person name="Ma J."/>
        </authorList>
    </citation>
    <scope>NUCLEOTIDE SEQUENCE [LARGE SCALE GENOMIC DNA]</scope>
    <source>
        <strain evidence="20">CCUG 51308</strain>
    </source>
</reference>
<feature type="domain" description="TonB-dependent receptor plug" evidence="18">
    <location>
        <begin position="57"/>
        <end position="153"/>
    </location>
</feature>
<evidence type="ECO:0000313" key="20">
    <source>
        <dbReference type="Proteomes" id="UP001596492"/>
    </source>
</evidence>
<comment type="subcellular location">
    <subcellularLocation>
        <location evidence="1 14">Cell outer membrane</location>
        <topology evidence="1 14">Multi-pass membrane protein</topology>
    </subcellularLocation>
</comment>
<comment type="similarity">
    <text evidence="2 14 15">Belongs to the TonB-dependent receptor family.</text>
</comment>
<dbReference type="RefSeq" id="WP_382166915.1">
    <property type="nucleotide sequence ID" value="NZ_JBHTBR010000004.1"/>
</dbReference>
<sequence>MRKLYWGVAAAALLSISNNSFADEAAKDAPSVQDKVVVTGTYLSNEKFSGTKTLTPIIDVPQSLSVIGADAIFEHGFTNMGDITRYAPGVTAGQGEGHRDQISIRGQNTTADFFLDGLRDDVQYFRPLYNIEQVEILRGSNAMIFGRGGGGGVVNRATKKPDLEKSFNSITAGVDTFGEYSVALDSNLPTSENDGFRINALVESFQNHRDVFEGDRYAINPTYLNELSDKTSLLLSYEYVNDDRGVDRGVPSEDLDGDGVFAPVAGFRDTFFGSADQNFTTLEAHIVRARVDHEFNDNLTWNTTAQYARYDKLYQNLYSSGINTTATDIAGGLDANTVQLDGYKDSTDRRNFILQSNLVSHFNTGLLGHIFLVGAEIADQQTSNARFDNVFASTGTDKAAFDLSFPLQISEFSFSKPVRTRDSEVQVTSAYVQDQIDIGDHVKVIAGLRFDQFDITADDIFNGDVFSRSDEEVSPRVGLIYKPAENISAYASYSKSFLPRSGDQFLTLSDSTSKLDPEEFINQEIGLKWDITPVLSLTTAYFQLDRDTTEIADNGEDQRIVTTETKGFEVQLGGQITDQWNLNVGYSNLDSTVPNGNRAGQVPENTFSLWNRYDVTQALGFGLGVVYQDEQFVNSDNKVLIPDYTRVDAAVFYKLQNGVQLQMNLENLLDEDYFPDAHSNTNISTGAPLNARFTVKAPF</sequence>
<dbReference type="EMBL" id="JBHTBR010000004">
    <property type="protein sequence ID" value="MFC7291678.1"/>
    <property type="molecule type" value="Genomic_DNA"/>
</dbReference>
<keyword evidence="10 15" id="KW-0798">TonB box</keyword>
<proteinExistence type="inferred from homology"/>
<dbReference type="Pfam" id="PF07715">
    <property type="entry name" value="Plug"/>
    <property type="match status" value="1"/>
</dbReference>
<dbReference type="CDD" id="cd01347">
    <property type="entry name" value="ligand_gated_channel"/>
    <property type="match status" value="1"/>
</dbReference>
<dbReference type="InterPro" id="IPR037066">
    <property type="entry name" value="Plug_dom_sf"/>
</dbReference>
<keyword evidence="5" id="KW-0410">Iron transport</keyword>
<keyword evidence="9" id="KW-0406">Ion transport</keyword>
<feature type="chain" id="PRO_5047068869" evidence="16">
    <location>
        <begin position="23"/>
        <end position="699"/>
    </location>
</feature>
<dbReference type="InterPro" id="IPR010105">
    <property type="entry name" value="TonB_sidphr_rcpt"/>
</dbReference>
<dbReference type="InterPro" id="IPR039426">
    <property type="entry name" value="TonB-dep_rcpt-like"/>
</dbReference>
<accession>A0ABW2IKW0</accession>
<evidence type="ECO:0000256" key="7">
    <source>
        <dbReference type="ARBA" id="ARBA00022729"/>
    </source>
</evidence>
<protein>
    <submittedName>
        <fullName evidence="19">TonB-dependent receptor</fullName>
    </submittedName>
</protein>
<comment type="caution">
    <text evidence="19">The sequence shown here is derived from an EMBL/GenBank/DDBJ whole genome shotgun (WGS) entry which is preliminary data.</text>
</comment>
<dbReference type="PANTHER" id="PTHR32552">
    <property type="entry name" value="FERRICHROME IRON RECEPTOR-RELATED"/>
    <property type="match status" value="1"/>
</dbReference>
<gene>
    <name evidence="19" type="ORF">ACFQS8_08625</name>
</gene>
<evidence type="ECO:0000256" key="9">
    <source>
        <dbReference type="ARBA" id="ARBA00023065"/>
    </source>
</evidence>
<dbReference type="InterPro" id="IPR000531">
    <property type="entry name" value="Beta-barrel_TonB"/>
</dbReference>
<evidence type="ECO:0000256" key="10">
    <source>
        <dbReference type="ARBA" id="ARBA00023077"/>
    </source>
</evidence>
<evidence type="ECO:0000313" key="19">
    <source>
        <dbReference type="EMBL" id="MFC7291678.1"/>
    </source>
</evidence>
<evidence type="ECO:0000256" key="13">
    <source>
        <dbReference type="ARBA" id="ARBA00023237"/>
    </source>
</evidence>
<dbReference type="InterPro" id="IPR012910">
    <property type="entry name" value="Plug_dom"/>
</dbReference>
<evidence type="ECO:0000256" key="16">
    <source>
        <dbReference type="SAM" id="SignalP"/>
    </source>
</evidence>
<dbReference type="SUPFAM" id="SSF56935">
    <property type="entry name" value="Porins"/>
    <property type="match status" value="1"/>
</dbReference>
<dbReference type="Pfam" id="PF00593">
    <property type="entry name" value="TonB_dep_Rec_b-barrel"/>
    <property type="match status" value="1"/>
</dbReference>
<keyword evidence="8" id="KW-0408">Iron</keyword>
<evidence type="ECO:0000256" key="15">
    <source>
        <dbReference type="RuleBase" id="RU003357"/>
    </source>
</evidence>